<dbReference type="InterPro" id="IPR036638">
    <property type="entry name" value="HLH_DNA-bd_sf"/>
</dbReference>
<dbReference type="GO" id="GO:0043937">
    <property type="term" value="P:regulation of sporulation"/>
    <property type="evidence" value="ECO:0007669"/>
    <property type="project" value="InterPro"/>
</dbReference>
<dbReference type="Pfam" id="PF09388">
    <property type="entry name" value="SpoOE-like"/>
    <property type="match status" value="1"/>
</dbReference>
<protein>
    <submittedName>
        <fullName evidence="1">Stage 0 sporulation regulatory protein</fullName>
    </submittedName>
</protein>
<dbReference type="InterPro" id="IPR037208">
    <property type="entry name" value="Spo0E-like_sf"/>
</dbReference>
<dbReference type="SUPFAM" id="SSF140500">
    <property type="entry name" value="BAS1536-like"/>
    <property type="match status" value="1"/>
</dbReference>
<organism evidence="1 2">
    <name type="scientific">Ornithinibacillus halophilus</name>
    <dbReference type="NCBI Taxonomy" id="930117"/>
    <lineage>
        <taxon>Bacteria</taxon>
        <taxon>Bacillati</taxon>
        <taxon>Bacillota</taxon>
        <taxon>Bacilli</taxon>
        <taxon>Bacillales</taxon>
        <taxon>Bacillaceae</taxon>
        <taxon>Ornithinibacillus</taxon>
    </lineage>
</organism>
<dbReference type="GO" id="GO:0046983">
    <property type="term" value="F:protein dimerization activity"/>
    <property type="evidence" value="ECO:0007669"/>
    <property type="project" value="InterPro"/>
</dbReference>
<accession>A0A1M5IJX7</accession>
<dbReference type="InterPro" id="IPR018540">
    <property type="entry name" value="Spo0E-like"/>
</dbReference>
<gene>
    <name evidence="1" type="ORF">SAMN05216225_102452</name>
</gene>
<proteinExistence type="predicted"/>
<dbReference type="OrthoDB" id="1684520at2"/>
<reference evidence="1 2" key="1">
    <citation type="submission" date="2016-11" db="EMBL/GenBank/DDBJ databases">
        <authorList>
            <person name="Jaros S."/>
            <person name="Januszkiewicz K."/>
            <person name="Wedrychowicz H."/>
        </authorList>
    </citation>
    <scope>NUCLEOTIDE SEQUENCE [LARGE SCALE GENOMIC DNA]</scope>
    <source>
        <strain evidence="1 2">IBRC-M 10683</strain>
    </source>
</reference>
<dbReference type="Gene3D" id="4.10.280.10">
    <property type="entry name" value="Helix-loop-helix DNA-binding domain"/>
    <property type="match status" value="1"/>
</dbReference>
<dbReference type="EMBL" id="FQVW01000024">
    <property type="protein sequence ID" value="SHG28664.1"/>
    <property type="molecule type" value="Genomic_DNA"/>
</dbReference>
<dbReference type="RefSeq" id="WP_084063302.1">
    <property type="nucleotide sequence ID" value="NZ_FQVW01000024.1"/>
</dbReference>
<evidence type="ECO:0000313" key="2">
    <source>
        <dbReference type="Proteomes" id="UP000183988"/>
    </source>
</evidence>
<dbReference type="AlphaFoldDB" id="A0A1M5IJX7"/>
<name>A0A1M5IJX7_9BACI</name>
<keyword evidence="2" id="KW-1185">Reference proteome</keyword>
<evidence type="ECO:0000313" key="1">
    <source>
        <dbReference type="EMBL" id="SHG28664.1"/>
    </source>
</evidence>
<sequence>MEKKNLIRIINKKRNVMLETAETKGMNDKETVKRSQELDELIMEYQRCSIKE</sequence>
<dbReference type="Proteomes" id="UP000183988">
    <property type="component" value="Unassembled WGS sequence"/>
</dbReference>
<dbReference type="STRING" id="930117.SAMN05216225_102452"/>